<dbReference type="EMBL" id="JABSTQ010010246">
    <property type="protein sequence ID" value="KAG0422333.1"/>
    <property type="molecule type" value="Genomic_DNA"/>
</dbReference>
<reference evidence="1 2" key="1">
    <citation type="journal article" date="2020" name="Cell">
        <title>Large-Scale Comparative Analyses of Tick Genomes Elucidate Their Genetic Diversity and Vector Capacities.</title>
        <authorList>
            <consortium name="Tick Genome and Microbiome Consortium (TIGMIC)"/>
            <person name="Jia N."/>
            <person name="Wang J."/>
            <person name="Shi W."/>
            <person name="Du L."/>
            <person name="Sun Y."/>
            <person name="Zhan W."/>
            <person name="Jiang J.F."/>
            <person name="Wang Q."/>
            <person name="Zhang B."/>
            <person name="Ji P."/>
            <person name="Bell-Sakyi L."/>
            <person name="Cui X.M."/>
            <person name="Yuan T.T."/>
            <person name="Jiang B.G."/>
            <person name="Yang W.F."/>
            <person name="Lam T.T."/>
            <person name="Chang Q.C."/>
            <person name="Ding S.J."/>
            <person name="Wang X.J."/>
            <person name="Zhu J.G."/>
            <person name="Ruan X.D."/>
            <person name="Zhao L."/>
            <person name="Wei J.T."/>
            <person name="Ye R.Z."/>
            <person name="Que T.C."/>
            <person name="Du C.H."/>
            <person name="Zhou Y.H."/>
            <person name="Cheng J.X."/>
            <person name="Dai P.F."/>
            <person name="Guo W.B."/>
            <person name="Han X.H."/>
            <person name="Huang E.J."/>
            <person name="Li L.F."/>
            <person name="Wei W."/>
            <person name="Gao Y.C."/>
            <person name="Liu J.Z."/>
            <person name="Shao H.Z."/>
            <person name="Wang X."/>
            <person name="Wang C.C."/>
            <person name="Yang T.C."/>
            <person name="Huo Q.B."/>
            <person name="Li W."/>
            <person name="Chen H.Y."/>
            <person name="Chen S.E."/>
            <person name="Zhou L.G."/>
            <person name="Ni X.B."/>
            <person name="Tian J.H."/>
            <person name="Sheng Y."/>
            <person name="Liu T."/>
            <person name="Pan Y.S."/>
            <person name="Xia L.Y."/>
            <person name="Li J."/>
            <person name="Zhao F."/>
            <person name="Cao W.C."/>
        </authorList>
    </citation>
    <scope>NUCLEOTIDE SEQUENCE [LARGE SCALE GENOMIC DNA]</scope>
    <source>
        <strain evidence="1">Iper-2018</strain>
    </source>
</reference>
<feature type="non-terminal residue" evidence="1">
    <location>
        <position position="1"/>
    </location>
</feature>
<name>A0AC60PMX1_IXOPE</name>
<sequence>IEKIGQFMIGLPGELDKIEGLEYSLYADDVTLWVTGGSDGQMKETLQTAVNT</sequence>
<protein>
    <submittedName>
        <fullName evidence="1">Uncharacterized protein</fullName>
    </submittedName>
</protein>
<feature type="non-terminal residue" evidence="1">
    <location>
        <position position="52"/>
    </location>
</feature>
<evidence type="ECO:0000313" key="1">
    <source>
        <dbReference type="EMBL" id="KAG0422333.1"/>
    </source>
</evidence>
<dbReference type="Proteomes" id="UP000805193">
    <property type="component" value="Unassembled WGS sequence"/>
</dbReference>
<organism evidence="1 2">
    <name type="scientific">Ixodes persulcatus</name>
    <name type="common">Taiga tick</name>
    <dbReference type="NCBI Taxonomy" id="34615"/>
    <lineage>
        <taxon>Eukaryota</taxon>
        <taxon>Metazoa</taxon>
        <taxon>Ecdysozoa</taxon>
        <taxon>Arthropoda</taxon>
        <taxon>Chelicerata</taxon>
        <taxon>Arachnida</taxon>
        <taxon>Acari</taxon>
        <taxon>Parasitiformes</taxon>
        <taxon>Ixodida</taxon>
        <taxon>Ixodoidea</taxon>
        <taxon>Ixodidae</taxon>
        <taxon>Ixodinae</taxon>
        <taxon>Ixodes</taxon>
    </lineage>
</organism>
<proteinExistence type="predicted"/>
<gene>
    <name evidence="1" type="ORF">HPB47_001836</name>
</gene>
<accession>A0AC60PMX1</accession>
<evidence type="ECO:0000313" key="2">
    <source>
        <dbReference type="Proteomes" id="UP000805193"/>
    </source>
</evidence>
<comment type="caution">
    <text evidence="1">The sequence shown here is derived from an EMBL/GenBank/DDBJ whole genome shotgun (WGS) entry which is preliminary data.</text>
</comment>
<keyword evidence="2" id="KW-1185">Reference proteome</keyword>